<proteinExistence type="predicted"/>
<protein>
    <submittedName>
        <fullName evidence="1">Putative DnaG-like primase</fullName>
    </submittedName>
</protein>
<dbReference type="Gene3D" id="3.40.1360.10">
    <property type="match status" value="1"/>
</dbReference>
<accession>A0A6J5NUN7</accession>
<dbReference type="CDD" id="cd01029">
    <property type="entry name" value="TOPRIM_primases"/>
    <property type="match status" value="1"/>
</dbReference>
<dbReference type="Pfam" id="PF13155">
    <property type="entry name" value="Toprim_2"/>
    <property type="match status" value="1"/>
</dbReference>
<dbReference type="SUPFAM" id="SSF56731">
    <property type="entry name" value="DNA primase core"/>
    <property type="match status" value="1"/>
</dbReference>
<evidence type="ECO:0000313" key="1">
    <source>
        <dbReference type="EMBL" id="CAB4160848.1"/>
    </source>
</evidence>
<sequence>MTTHYGRDALKVLTNNCEAYLHIEEGEQVKFNHLDCSAGEDTKTRLYVKNVDGAFLFHCHNCGESGYYRPKENYSPIAAKSEHRPVHIPRSSPTYESLTEVTEYDKFRIEGQLWLGQYGFDEELTDAFGIVETRGGLVLPIYGQDLIGKNIVGCQIRKYNGTPKYTTYSTQEYSYLRFGTIADPDKPLVITEDLLSSYKLHAAGYHTLCLLGTKMDRKILEWMARQHNRQVLWLDDDMAGHSAALKLLREFSPMLPDLTAIFNHQPKEIDMETLKTMEI</sequence>
<gene>
    <name evidence="1" type="ORF">UFOVP729_17</name>
</gene>
<dbReference type="EMBL" id="LR796700">
    <property type="protein sequence ID" value="CAB4160848.1"/>
    <property type="molecule type" value="Genomic_DNA"/>
</dbReference>
<organism evidence="1">
    <name type="scientific">uncultured Caudovirales phage</name>
    <dbReference type="NCBI Taxonomy" id="2100421"/>
    <lineage>
        <taxon>Viruses</taxon>
        <taxon>Duplodnaviria</taxon>
        <taxon>Heunggongvirae</taxon>
        <taxon>Uroviricota</taxon>
        <taxon>Caudoviricetes</taxon>
        <taxon>Peduoviridae</taxon>
        <taxon>Maltschvirus</taxon>
        <taxon>Maltschvirus maltsch</taxon>
    </lineage>
</organism>
<name>A0A6J5NUN7_9CAUD</name>
<reference evidence="1" key="1">
    <citation type="submission" date="2020-04" db="EMBL/GenBank/DDBJ databases">
        <authorList>
            <person name="Chiriac C."/>
            <person name="Salcher M."/>
            <person name="Ghai R."/>
            <person name="Kavagutti S V."/>
        </authorList>
    </citation>
    <scope>NUCLEOTIDE SEQUENCE</scope>
</reference>
<dbReference type="InterPro" id="IPR034154">
    <property type="entry name" value="TOPRIM_DnaG/twinkle"/>
</dbReference>